<feature type="transmembrane region" description="Helical" evidence="1">
    <location>
        <begin position="616"/>
        <end position="635"/>
    </location>
</feature>
<dbReference type="PANTHER" id="PTHR37464:SF1">
    <property type="entry name" value="BLL2463 PROTEIN"/>
    <property type="match status" value="1"/>
</dbReference>
<feature type="domain" description="DUF4159" evidence="3">
    <location>
        <begin position="679"/>
        <end position="882"/>
    </location>
</feature>
<gene>
    <name evidence="4" type="ORF">ACFSM5_18085</name>
</gene>
<dbReference type="EMBL" id="JBHUIP010000014">
    <property type="protein sequence ID" value="MFD2264821.1"/>
    <property type="molecule type" value="Genomic_DNA"/>
</dbReference>
<keyword evidence="5" id="KW-1185">Reference proteome</keyword>
<reference evidence="5" key="1">
    <citation type="journal article" date="2019" name="Int. J. Syst. Evol. Microbiol.">
        <title>The Global Catalogue of Microorganisms (GCM) 10K type strain sequencing project: providing services to taxonomists for standard genome sequencing and annotation.</title>
        <authorList>
            <consortium name="The Broad Institute Genomics Platform"/>
            <consortium name="The Broad Institute Genome Sequencing Center for Infectious Disease"/>
            <person name="Wu L."/>
            <person name="Ma J."/>
        </authorList>
    </citation>
    <scope>NUCLEOTIDE SEQUENCE [LARGE SCALE GENOMIC DNA]</scope>
    <source>
        <strain evidence="5">CGMCC 1.19062</strain>
    </source>
</reference>
<dbReference type="PANTHER" id="PTHR37464">
    <property type="entry name" value="BLL2463 PROTEIN"/>
    <property type="match status" value="1"/>
</dbReference>
<comment type="caution">
    <text evidence="4">The sequence shown here is derived from an EMBL/GenBank/DDBJ whole genome shotgun (WGS) entry which is preliminary data.</text>
</comment>
<keyword evidence="1" id="KW-0812">Transmembrane</keyword>
<proteinExistence type="predicted"/>
<dbReference type="NCBIfam" id="TIGR02226">
    <property type="entry name" value="two_anch"/>
    <property type="match status" value="1"/>
</dbReference>
<feature type="transmembrane region" description="Helical" evidence="1">
    <location>
        <begin position="642"/>
        <end position="660"/>
    </location>
</feature>
<accession>A0ABW5DWG3</accession>
<dbReference type="RefSeq" id="WP_379877955.1">
    <property type="nucleotide sequence ID" value="NZ_JBHUIP010000014.1"/>
</dbReference>
<dbReference type="CDD" id="cd03143">
    <property type="entry name" value="A4_beta-galactosidase_middle_domain"/>
    <property type="match status" value="1"/>
</dbReference>
<evidence type="ECO:0000313" key="5">
    <source>
        <dbReference type="Proteomes" id="UP001597295"/>
    </source>
</evidence>
<feature type="transmembrane region" description="Helical" evidence="1">
    <location>
        <begin position="61"/>
        <end position="83"/>
    </location>
</feature>
<protein>
    <submittedName>
        <fullName evidence="4">DUF4159 domain-containing protein</fullName>
    </submittedName>
</protein>
<sequence length="902" mass="95912">MLTLGPLAFAAPWLLAGLIALPAIWLVIRLIPPAPKRQIFPALRLLLGLEVTEETAARTPWWLILLRLALAALVILGLAQPLLNPADRMVGSGPVLLVIDDGWAAAPNWSERREVLFAALEQAEREGRPAALLTTARSPGNDAPSLFGPRRASEIRERLQGLEPKPWPADRAAALSALNTMTVNGASPSTVVADGLEDPAWRPLLEKLQSIGPVKLHTPGTADLPMLLMPPENGAQAMRLTVRRADASAPAAMGIRALGPEGRLIARPILTFAAGETEARYDLALPAEARNILQRLDLDQPSHIGGTVLADERWRRRPVGIVTGSALDQSQSLLQDGYYLERALQPFAEMRRGALSELLKSPPSLILLSDAEPVSDEARGALEKYIQGGGVLVRFAGSKLAAGEDDTLLPVRLRQGGRSLGTALQWTTPEPLAAFSPKSPFAGLAIPKDVTVSRQVLAEPGPDLADRSWAQLADGTPLVTGLKEGEGWLVLFHVPASAEWSNLPLSGLFIDMLQRLVALGRGQAGGAADVTLAPIETLDGFARLAPAAANAQAIPAGTKPTIGPAHPPGLYGTPGARQAFGLTHGTVTRVDALSSVPPGIERVTGTAPPEFALRPALLTGAMVLLLIDLIVALALRGLLRPAVTRIAGLLLVIGLVAISPRAEAQDPMEFALRATLETRLAYIETGDATIDEVSKQGLSGLSLALRRRTAIDAAEPMAVNVESDELAFFPLLYWPIAEAQAPLSPNAVERVNFYLRNGGTILFDTRDGGLAEGVEGVGSRRLRALVGALDIPPLTPANTDHVLSKTFYLLQDYPGREVGGELWVQSAGGTDEVSSIILGANDYAAAWATDQTGRPLYPVVPGGERQREMAFRTGVNIVMYALTGNYKSDQVHVPAILERLGQ</sequence>
<name>A0ABW5DWG3_9PROT</name>
<keyword evidence="1" id="KW-1133">Transmembrane helix</keyword>
<dbReference type="InterPro" id="IPR024163">
    <property type="entry name" value="Aerotolerance_reg_N"/>
</dbReference>
<evidence type="ECO:0000256" key="1">
    <source>
        <dbReference type="SAM" id="Phobius"/>
    </source>
</evidence>
<dbReference type="Proteomes" id="UP001597295">
    <property type="component" value="Unassembled WGS sequence"/>
</dbReference>
<evidence type="ECO:0000259" key="2">
    <source>
        <dbReference type="Pfam" id="PF07584"/>
    </source>
</evidence>
<dbReference type="Pfam" id="PF07584">
    <property type="entry name" value="BatA"/>
    <property type="match status" value="1"/>
</dbReference>
<dbReference type="Gene3D" id="3.40.50.12140">
    <property type="entry name" value="Domain of unknown function DUF4159"/>
    <property type="match status" value="1"/>
</dbReference>
<dbReference type="InterPro" id="IPR025297">
    <property type="entry name" value="DUF4159"/>
</dbReference>
<feature type="transmembrane region" description="Helical" evidence="1">
    <location>
        <begin position="6"/>
        <end position="28"/>
    </location>
</feature>
<organism evidence="4 5">
    <name type="scientific">Lacibacterium aquatile</name>
    <dbReference type="NCBI Taxonomy" id="1168082"/>
    <lineage>
        <taxon>Bacteria</taxon>
        <taxon>Pseudomonadati</taxon>
        <taxon>Pseudomonadota</taxon>
        <taxon>Alphaproteobacteria</taxon>
        <taxon>Rhodospirillales</taxon>
        <taxon>Rhodospirillaceae</taxon>
    </lineage>
</organism>
<keyword evidence="1" id="KW-0472">Membrane</keyword>
<evidence type="ECO:0000259" key="3">
    <source>
        <dbReference type="Pfam" id="PF13709"/>
    </source>
</evidence>
<dbReference type="InterPro" id="IPR011933">
    <property type="entry name" value="Double_TM_dom"/>
</dbReference>
<feature type="domain" description="Aerotolerance regulator N-terminal" evidence="2">
    <location>
        <begin position="8"/>
        <end position="81"/>
    </location>
</feature>
<dbReference type="Pfam" id="PF13709">
    <property type="entry name" value="DUF4159"/>
    <property type="match status" value="1"/>
</dbReference>
<evidence type="ECO:0000313" key="4">
    <source>
        <dbReference type="EMBL" id="MFD2264821.1"/>
    </source>
</evidence>